<dbReference type="GO" id="GO:0008909">
    <property type="term" value="F:isochorismate synthase activity"/>
    <property type="evidence" value="ECO:0007669"/>
    <property type="project" value="UniProtKB-EC"/>
</dbReference>
<dbReference type="PANTHER" id="PTHR42839">
    <property type="entry name" value="ISOCHORISMATE SYNTHASE ENTC"/>
    <property type="match status" value="1"/>
</dbReference>
<dbReference type="RefSeq" id="WP_283202824.1">
    <property type="nucleotide sequence ID" value="NZ_JASGCB010000004.1"/>
</dbReference>
<evidence type="ECO:0000256" key="5">
    <source>
        <dbReference type="ARBA" id="ARBA00041564"/>
    </source>
</evidence>
<evidence type="ECO:0000313" key="7">
    <source>
        <dbReference type="EMBL" id="MDI9259254.1"/>
    </source>
</evidence>
<keyword evidence="4 7" id="KW-0413">Isomerase</keyword>
<evidence type="ECO:0000313" key="8">
    <source>
        <dbReference type="Proteomes" id="UP001529245"/>
    </source>
</evidence>
<evidence type="ECO:0000256" key="1">
    <source>
        <dbReference type="ARBA" id="ARBA00000799"/>
    </source>
</evidence>
<sequence>MSVTAREALRQSLMARIVEAFSERSARGPSDAPVRLRVPFDRSLASLAHWHRWEPAVYSRPPSGDERFGVGVYRRLVASSDDDWDDLKARFAEEKLPPGLPWFGAVPFDFRALPLGMWAAWPKSIWFAPRLYLTKAASSDVAEVLYLPPRGADEMDVRADVMDLLDIHGEDLSSEERPAFEAPEDFRRFTDKIERALREIRQGRLSKVVVARYVTGRVTRPLDEALELLASRYPDSHVFALSWQGRWLVAASPERLCSVHARTVEIDCLAGTARRGRSDEEDQQLAAELLASAKHRREHQAVVDHVLQAVAPLCERVEAQPEPSVIKLANVQHLRTQVTGRLNPGVGLLDVAKTLHPTPAVAGAPQREATSYVTAHEGWPRGYYSGAFGTYAEGEGQLDVCLRSAFVAAGDAALFAGCGIVEGSDPVAEWEESELKLRPMREALGVQEEVGP</sequence>
<comment type="caution">
    <text evidence="7">The sequence shown here is derived from an EMBL/GenBank/DDBJ whole genome shotgun (WGS) entry which is preliminary data.</text>
</comment>
<dbReference type="NCBIfam" id="TIGR00543">
    <property type="entry name" value="isochor_syn"/>
    <property type="match status" value="1"/>
</dbReference>
<dbReference type="Gene3D" id="3.60.120.10">
    <property type="entry name" value="Anthranilate synthase"/>
    <property type="match status" value="1"/>
</dbReference>
<dbReference type="EC" id="5.4.4.2" evidence="3"/>
<dbReference type="Pfam" id="PF00425">
    <property type="entry name" value="Chorismate_bind"/>
    <property type="match status" value="1"/>
</dbReference>
<evidence type="ECO:0000259" key="6">
    <source>
        <dbReference type="Pfam" id="PF00425"/>
    </source>
</evidence>
<dbReference type="Proteomes" id="UP001529245">
    <property type="component" value="Unassembled WGS sequence"/>
</dbReference>
<evidence type="ECO:0000256" key="2">
    <source>
        <dbReference type="ARBA" id="ARBA00005297"/>
    </source>
</evidence>
<protein>
    <recommendedName>
        <fullName evidence="3">isochorismate synthase</fullName>
        <ecNumber evidence="3">5.4.4.2</ecNumber>
    </recommendedName>
    <alternativeName>
        <fullName evidence="5">Isochorismate mutase</fullName>
    </alternativeName>
</protein>
<comment type="similarity">
    <text evidence="2">Belongs to the isochorismate synthase family.</text>
</comment>
<evidence type="ECO:0000256" key="3">
    <source>
        <dbReference type="ARBA" id="ARBA00012824"/>
    </source>
</evidence>
<feature type="domain" description="Chorismate-utilising enzyme C-terminal" evidence="6">
    <location>
        <begin position="187"/>
        <end position="436"/>
    </location>
</feature>
<dbReference type="EMBL" id="JASGCB010000004">
    <property type="protein sequence ID" value="MDI9259254.1"/>
    <property type="molecule type" value="Genomic_DNA"/>
</dbReference>
<dbReference type="InterPro" id="IPR005801">
    <property type="entry name" value="ADC_synthase"/>
</dbReference>
<dbReference type="PANTHER" id="PTHR42839:SF2">
    <property type="entry name" value="ISOCHORISMATE SYNTHASE ENTC"/>
    <property type="match status" value="1"/>
</dbReference>
<organism evidence="7 8">
    <name type="scientific">Alicyclobacillus sendaiensis PA2</name>
    <dbReference type="NCBI Taxonomy" id="3029425"/>
    <lineage>
        <taxon>Bacteria</taxon>
        <taxon>Bacillati</taxon>
        <taxon>Bacillota</taxon>
        <taxon>Bacilli</taxon>
        <taxon>Bacillales</taxon>
        <taxon>Alicyclobacillaceae</taxon>
        <taxon>Alicyclobacillus</taxon>
    </lineage>
</organism>
<keyword evidence="8" id="KW-1185">Reference proteome</keyword>
<name>A0ABT6XVY6_ALISE</name>
<reference evidence="7 8" key="1">
    <citation type="submission" date="2023-04" db="EMBL/GenBank/DDBJ databases">
        <title>A. sendaiensis sub sp. chiapanensis a novel subspecie with specific adaptation in bacterial cell wall isolated from an active volcano.</title>
        <authorList>
            <person name="Alvarez Gutierrez P.E."/>
            <person name="Ortiz Cortes L.Y."/>
        </authorList>
    </citation>
    <scope>NUCLEOTIDE SEQUENCE [LARGE SCALE GENOMIC DNA]</scope>
    <source>
        <strain evidence="7 8">PA2</strain>
    </source>
</reference>
<dbReference type="SUPFAM" id="SSF56322">
    <property type="entry name" value="ADC synthase"/>
    <property type="match status" value="1"/>
</dbReference>
<comment type="catalytic activity">
    <reaction evidence="1">
        <text>chorismate = isochorismate</text>
        <dbReference type="Rhea" id="RHEA:18985"/>
        <dbReference type="ChEBI" id="CHEBI:29748"/>
        <dbReference type="ChEBI" id="CHEBI:29780"/>
        <dbReference type="EC" id="5.4.4.2"/>
    </reaction>
</comment>
<dbReference type="InterPro" id="IPR015890">
    <property type="entry name" value="Chorismate_C"/>
</dbReference>
<gene>
    <name evidence="7" type="ORF">QID03_03565</name>
</gene>
<accession>A0ABT6XVY6</accession>
<dbReference type="InterPro" id="IPR004561">
    <property type="entry name" value="IsoChor_synthase"/>
</dbReference>
<proteinExistence type="inferred from homology"/>
<evidence type="ECO:0000256" key="4">
    <source>
        <dbReference type="ARBA" id="ARBA00023235"/>
    </source>
</evidence>